<gene>
    <name evidence="2" type="ORF">AFCDBAGC_4548</name>
</gene>
<dbReference type="RefSeq" id="WP_238273007.1">
    <property type="nucleotide sequence ID" value="NZ_BPQG01000083.1"/>
</dbReference>
<dbReference type="EMBL" id="BPQG01000083">
    <property type="protein sequence ID" value="GJD46665.1"/>
    <property type="molecule type" value="Genomic_DNA"/>
</dbReference>
<keyword evidence="3" id="KW-1185">Reference proteome</keyword>
<proteinExistence type="predicted"/>
<evidence type="ECO:0000256" key="1">
    <source>
        <dbReference type="SAM" id="SignalP"/>
    </source>
</evidence>
<comment type="caution">
    <text evidence="2">The sequence shown here is derived from an EMBL/GenBank/DDBJ whole genome shotgun (WGS) entry which is preliminary data.</text>
</comment>
<feature type="chain" id="PRO_5045913386" description="Heme utilization protein" evidence="1">
    <location>
        <begin position="22"/>
        <end position="130"/>
    </location>
</feature>
<evidence type="ECO:0000313" key="2">
    <source>
        <dbReference type="EMBL" id="GJD46665.1"/>
    </source>
</evidence>
<evidence type="ECO:0000313" key="3">
    <source>
        <dbReference type="Proteomes" id="UP001055117"/>
    </source>
</evidence>
<dbReference type="Proteomes" id="UP001055117">
    <property type="component" value="Unassembled WGS sequence"/>
</dbReference>
<organism evidence="2 3">
    <name type="scientific">Methylobacterium cerastii</name>
    <dbReference type="NCBI Taxonomy" id="932741"/>
    <lineage>
        <taxon>Bacteria</taxon>
        <taxon>Pseudomonadati</taxon>
        <taxon>Pseudomonadota</taxon>
        <taxon>Alphaproteobacteria</taxon>
        <taxon>Hyphomicrobiales</taxon>
        <taxon>Methylobacteriaceae</taxon>
        <taxon>Methylobacterium</taxon>
    </lineage>
</organism>
<sequence length="130" mass="13287">MARRLRNLIALMTLTATIASAAAGEKKLSVPDGYDGSWSIAVSTREGPCPDGRSYAVRIKNSDVSYPGDDIDVDGSVGTGGGVRATITKGSRSASISGSLDRKGAGDGTWKSAGDSLFACSGTWTARRGG</sequence>
<reference evidence="2 3" key="1">
    <citation type="journal article" date="2021" name="Front. Microbiol.">
        <title>Comprehensive Comparative Genomics and Phenotyping of Methylobacterium Species.</title>
        <authorList>
            <person name="Alessa O."/>
            <person name="Ogura Y."/>
            <person name="Fujitani Y."/>
            <person name="Takami H."/>
            <person name="Hayashi T."/>
            <person name="Sahin N."/>
            <person name="Tani A."/>
        </authorList>
    </citation>
    <scope>NUCLEOTIDE SEQUENCE [LARGE SCALE GENOMIC DNA]</scope>
    <source>
        <strain evidence="2 3">DSM 23679</strain>
    </source>
</reference>
<feature type="signal peptide" evidence="1">
    <location>
        <begin position="1"/>
        <end position="21"/>
    </location>
</feature>
<accession>A0ABQ4QN19</accession>
<protein>
    <recommendedName>
        <fullName evidence="4">Heme utilization protein</fullName>
    </recommendedName>
</protein>
<keyword evidence="1" id="KW-0732">Signal</keyword>
<name>A0ABQ4QN19_9HYPH</name>
<evidence type="ECO:0008006" key="4">
    <source>
        <dbReference type="Google" id="ProtNLM"/>
    </source>
</evidence>